<reference evidence="2 3" key="1">
    <citation type="submission" date="2020-10" db="EMBL/GenBank/DDBJ databases">
        <title>Sequencing the genomes of 1000 actinobacteria strains.</title>
        <authorList>
            <person name="Klenk H.-P."/>
        </authorList>
    </citation>
    <scope>NUCLEOTIDE SEQUENCE [LARGE SCALE GENOMIC DNA]</scope>
    <source>
        <strain evidence="2 3">DSM 43748</strain>
    </source>
</reference>
<accession>A0ABR9K5S9</accession>
<evidence type="ECO:0000256" key="1">
    <source>
        <dbReference type="SAM" id="MobiDB-lite"/>
    </source>
</evidence>
<feature type="compositionally biased region" description="Pro residues" evidence="1">
    <location>
        <begin position="37"/>
        <end position="55"/>
    </location>
</feature>
<comment type="caution">
    <text evidence="2">The sequence shown here is derived from an EMBL/GenBank/DDBJ whole genome shotgun (WGS) entry which is preliminary data.</text>
</comment>
<gene>
    <name evidence="2" type="ORF">H4W81_000150</name>
</gene>
<dbReference type="EMBL" id="JADBEF010000001">
    <property type="protein sequence ID" value="MBE1557371.1"/>
    <property type="molecule type" value="Genomic_DNA"/>
</dbReference>
<proteinExistence type="predicted"/>
<protein>
    <submittedName>
        <fullName evidence="2">Uncharacterized protein</fullName>
    </submittedName>
</protein>
<dbReference type="Proteomes" id="UP000661607">
    <property type="component" value="Unassembled WGS sequence"/>
</dbReference>
<evidence type="ECO:0000313" key="2">
    <source>
        <dbReference type="EMBL" id="MBE1557371.1"/>
    </source>
</evidence>
<keyword evidence="3" id="KW-1185">Reference proteome</keyword>
<organism evidence="2 3">
    <name type="scientific">Nonomuraea africana</name>
    <dbReference type="NCBI Taxonomy" id="46171"/>
    <lineage>
        <taxon>Bacteria</taxon>
        <taxon>Bacillati</taxon>
        <taxon>Actinomycetota</taxon>
        <taxon>Actinomycetes</taxon>
        <taxon>Streptosporangiales</taxon>
        <taxon>Streptosporangiaceae</taxon>
        <taxon>Nonomuraea</taxon>
    </lineage>
</organism>
<feature type="region of interest" description="Disordered" evidence="1">
    <location>
        <begin position="34"/>
        <end position="91"/>
    </location>
</feature>
<name>A0ABR9K5S9_9ACTN</name>
<evidence type="ECO:0000313" key="3">
    <source>
        <dbReference type="Proteomes" id="UP000661607"/>
    </source>
</evidence>
<sequence>MQDLATRRVDGEFAELICADDQWLRDTFDALIAASYGPPPARPGPPAPPRTPPSWPSGRPLHTWCQKRTPDGVPLVKPPRIRRGRAPPSPT</sequence>